<evidence type="ECO:0000313" key="10">
    <source>
        <dbReference type="EMBL" id="SMN22573.1"/>
    </source>
</evidence>
<keyword evidence="3 7" id="KW-0813">Transport</keyword>
<feature type="transmembrane region" description="Helical" evidence="8">
    <location>
        <begin position="163"/>
        <end position="185"/>
    </location>
</feature>
<feature type="transmembrane region" description="Helical" evidence="8">
    <location>
        <begin position="21"/>
        <end position="40"/>
    </location>
</feature>
<evidence type="ECO:0000256" key="1">
    <source>
        <dbReference type="ARBA" id="ARBA00004141"/>
    </source>
</evidence>
<evidence type="ECO:0000256" key="3">
    <source>
        <dbReference type="ARBA" id="ARBA00022448"/>
    </source>
</evidence>
<dbReference type="InterPro" id="IPR045263">
    <property type="entry name" value="GLUT"/>
</dbReference>
<evidence type="ECO:0000259" key="9">
    <source>
        <dbReference type="PROSITE" id="PS50850"/>
    </source>
</evidence>
<feature type="transmembrane region" description="Helical" evidence="8">
    <location>
        <begin position="106"/>
        <end position="124"/>
    </location>
</feature>
<dbReference type="GO" id="GO:0016020">
    <property type="term" value="C:membrane"/>
    <property type="evidence" value="ECO:0007669"/>
    <property type="project" value="UniProtKB-SubCell"/>
</dbReference>
<dbReference type="InterPro" id="IPR003663">
    <property type="entry name" value="Sugar/inositol_transpt"/>
</dbReference>
<keyword evidence="6 8" id="KW-0472">Membrane</keyword>
<feature type="transmembrane region" description="Helical" evidence="8">
    <location>
        <begin position="410"/>
        <end position="432"/>
    </location>
</feature>
<feature type="transmembrane region" description="Helical" evidence="8">
    <location>
        <begin position="317"/>
        <end position="340"/>
    </location>
</feature>
<sequence length="476" mass="51908">MSGYGTQVNVPPKRPALTRNLLLATAVACLGSIQYGYHIAELNAPEQFLVCPNDSHSSGIINSSPQCITMTDQQFGAVTSIFSIGGLVGSFFIGNYASKYGRRLTSLYVSVLAFLGSLVMFMAGSFNSLLLGRFIVGISCGSAIVITPLFINEIAPSQWKGALGSMNQLSINLGILLTQTLALPLANLQDWRWLLAVGCILALLNALGWWYVGESPQWLVLHEHDTMKASINLAYLRDCSLQTAKQEMEQWVESSNNNNSESHDATQELTFWGYITNPTYQRPRLAITLLLVGQQFSGINSIIFYGVKVVSQVVSQYAILVNFAISILNVIVTFIAGLIIDRSGRKPLLIVSTLVMSLMSLIISISIISGHSIMLIVSLFGFIIAFALGIGPIPFLIIGELSSAESMEQAQSYGTVCNWLATFVIGYTFPILNNVMGGYVYLTFSAMTVLLLVGIRKYVPETKGTLNANEAWQTFN</sequence>
<dbReference type="GO" id="GO:0015149">
    <property type="term" value="F:hexose transmembrane transporter activity"/>
    <property type="evidence" value="ECO:0007669"/>
    <property type="project" value="TreeGrafter"/>
</dbReference>
<dbReference type="PANTHER" id="PTHR23503">
    <property type="entry name" value="SOLUTE CARRIER FAMILY 2"/>
    <property type="match status" value="1"/>
</dbReference>
<dbReference type="PROSITE" id="PS50850">
    <property type="entry name" value="MFS"/>
    <property type="match status" value="1"/>
</dbReference>
<gene>
    <name evidence="10" type="ORF">KASA_0G01848G</name>
</gene>
<feature type="transmembrane region" description="Helical" evidence="8">
    <location>
        <begin position="75"/>
        <end position="94"/>
    </location>
</feature>
<dbReference type="InterPro" id="IPR005828">
    <property type="entry name" value="MFS_sugar_transport-like"/>
</dbReference>
<evidence type="ECO:0000256" key="6">
    <source>
        <dbReference type="ARBA" id="ARBA00023136"/>
    </source>
</evidence>
<feature type="transmembrane region" description="Helical" evidence="8">
    <location>
        <begin position="438"/>
        <end position="455"/>
    </location>
</feature>
<dbReference type="Pfam" id="PF00083">
    <property type="entry name" value="Sugar_tr"/>
    <property type="match status" value="1"/>
</dbReference>
<dbReference type="PANTHER" id="PTHR23503:SF8">
    <property type="entry name" value="FACILITATED GLUCOSE TRANSPORTER PROTEIN 1"/>
    <property type="match status" value="1"/>
</dbReference>
<feature type="transmembrane region" description="Helical" evidence="8">
    <location>
        <begin position="373"/>
        <end position="398"/>
    </location>
</feature>
<evidence type="ECO:0000256" key="8">
    <source>
        <dbReference type="SAM" id="Phobius"/>
    </source>
</evidence>
<proteinExistence type="inferred from homology"/>
<dbReference type="OrthoDB" id="4540492at2759"/>
<feature type="domain" description="Major facilitator superfamily (MFS) profile" evidence="9">
    <location>
        <begin position="24"/>
        <end position="463"/>
    </location>
</feature>
<dbReference type="NCBIfam" id="TIGR00879">
    <property type="entry name" value="SP"/>
    <property type="match status" value="1"/>
</dbReference>
<comment type="similarity">
    <text evidence="2 7">Belongs to the major facilitator superfamily. Sugar transporter (TC 2.A.1.1) family.</text>
</comment>
<keyword evidence="11" id="KW-1185">Reference proteome</keyword>
<evidence type="ECO:0000256" key="5">
    <source>
        <dbReference type="ARBA" id="ARBA00022989"/>
    </source>
</evidence>
<dbReference type="InterPro" id="IPR005829">
    <property type="entry name" value="Sugar_transporter_CS"/>
</dbReference>
<dbReference type="InterPro" id="IPR020846">
    <property type="entry name" value="MFS_dom"/>
</dbReference>
<dbReference type="Gene3D" id="1.20.1250.20">
    <property type="entry name" value="MFS general substrate transporter like domains"/>
    <property type="match status" value="1"/>
</dbReference>
<organism evidence="10 11">
    <name type="scientific">Maudiozyma saulgeensis</name>
    <dbReference type="NCBI Taxonomy" id="1789683"/>
    <lineage>
        <taxon>Eukaryota</taxon>
        <taxon>Fungi</taxon>
        <taxon>Dikarya</taxon>
        <taxon>Ascomycota</taxon>
        <taxon>Saccharomycotina</taxon>
        <taxon>Saccharomycetes</taxon>
        <taxon>Saccharomycetales</taxon>
        <taxon>Saccharomycetaceae</taxon>
        <taxon>Maudiozyma</taxon>
    </lineage>
</organism>
<dbReference type="InterPro" id="IPR036259">
    <property type="entry name" value="MFS_trans_sf"/>
</dbReference>
<dbReference type="STRING" id="1789683.A0A1X7RA77"/>
<evidence type="ECO:0000256" key="4">
    <source>
        <dbReference type="ARBA" id="ARBA00022692"/>
    </source>
</evidence>
<keyword evidence="4 8" id="KW-0812">Transmembrane</keyword>
<dbReference type="PROSITE" id="PS00217">
    <property type="entry name" value="SUGAR_TRANSPORT_2"/>
    <property type="match status" value="1"/>
</dbReference>
<dbReference type="PRINTS" id="PR00171">
    <property type="entry name" value="SUGRTRNSPORT"/>
</dbReference>
<feature type="transmembrane region" description="Helical" evidence="8">
    <location>
        <begin position="130"/>
        <end position="151"/>
    </location>
</feature>
<dbReference type="EMBL" id="FXLY01000012">
    <property type="protein sequence ID" value="SMN22573.1"/>
    <property type="molecule type" value="Genomic_DNA"/>
</dbReference>
<accession>A0A1X7RA77</accession>
<name>A0A1X7RA77_9SACH</name>
<evidence type="ECO:0000256" key="2">
    <source>
        <dbReference type="ARBA" id="ARBA00010992"/>
    </source>
</evidence>
<reference evidence="10 11" key="1">
    <citation type="submission" date="2017-04" db="EMBL/GenBank/DDBJ databases">
        <authorList>
            <person name="Afonso C.L."/>
            <person name="Miller P.J."/>
            <person name="Scott M.A."/>
            <person name="Spackman E."/>
            <person name="Goraichik I."/>
            <person name="Dimitrov K.M."/>
            <person name="Suarez D.L."/>
            <person name="Swayne D.E."/>
        </authorList>
    </citation>
    <scope>NUCLEOTIDE SEQUENCE [LARGE SCALE GENOMIC DNA]</scope>
</reference>
<dbReference type="Proteomes" id="UP000196158">
    <property type="component" value="Unassembled WGS sequence"/>
</dbReference>
<protein>
    <submittedName>
        <fullName evidence="10">Similar to Saccharomyces cerevisiae YGL104C VPS73 Mitochondrial protein</fullName>
    </submittedName>
</protein>
<keyword evidence="5 8" id="KW-1133">Transmembrane helix</keyword>
<feature type="transmembrane region" description="Helical" evidence="8">
    <location>
        <begin position="285"/>
        <end position="305"/>
    </location>
</feature>
<comment type="subcellular location">
    <subcellularLocation>
        <location evidence="1">Membrane</location>
        <topology evidence="1">Multi-pass membrane protein</topology>
    </subcellularLocation>
</comment>
<feature type="transmembrane region" description="Helical" evidence="8">
    <location>
        <begin position="191"/>
        <end position="212"/>
    </location>
</feature>
<dbReference type="AlphaFoldDB" id="A0A1X7RA77"/>
<feature type="transmembrane region" description="Helical" evidence="8">
    <location>
        <begin position="347"/>
        <end position="367"/>
    </location>
</feature>
<evidence type="ECO:0000256" key="7">
    <source>
        <dbReference type="RuleBase" id="RU003346"/>
    </source>
</evidence>
<dbReference type="SUPFAM" id="SSF103473">
    <property type="entry name" value="MFS general substrate transporter"/>
    <property type="match status" value="1"/>
</dbReference>
<evidence type="ECO:0000313" key="11">
    <source>
        <dbReference type="Proteomes" id="UP000196158"/>
    </source>
</evidence>